<dbReference type="Gene3D" id="2.60.40.420">
    <property type="entry name" value="Cupredoxins - blue copper proteins"/>
    <property type="match status" value="1"/>
</dbReference>
<evidence type="ECO:0000313" key="4">
    <source>
        <dbReference type="Proteomes" id="UP000887567"/>
    </source>
</evidence>
<accession>A0A913XIU9</accession>
<organism evidence="3 4">
    <name type="scientific">Exaiptasia diaphana</name>
    <name type="common">Tropical sea anemone</name>
    <name type="synonym">Aiptasia pulchella</name>
    <dbReference type="NCBI Taxonomy" id="2652724"/>
    <lineage>
        <taxon>Eukaryota</taxon>
        <taxon>Metazoa</taxon>
        <taxon>Cnidaria</taxon>
        <taxon>Anthozoa</taxon>
        <taxon>Hexacorallia</taxon>
        <taxon>Actiniaria</taxon>
        <taxon>Aiptasiidae</taxon>
        <taxon>Exaiptasia</taxon>
    </lineage>
</organism>
<evidence type="ECO:0000256" key="1">
    <source>
        <dbReference type="SAM" id="MobiDB-lite"/>
    </source>
</evidence>
<dbReference type="RefSeq" id="XP_020905495.1">
    <property type="nucleotide sequence ID" value="XM_021049836.2"/>
</dbReference>
<feature type="compositionally biased region" description="Basic residues" evidence="1">
    <location>
        <begin position="188"/>
        <end position="198"/>
    </location>
</feature>
<keyword evidence="2" id="KW-0472">Membrane</keyword>
<protein>
    <submittedName>
        <fullName evidence="3">Uncharacterized protein</fullName>
    </submittedName>
</protein>
<dbReference type="Proteomes" id="UP000887567">
    <property type="component" value="Unplaced"/>
</dbReference>
<feature type="region of interest" description="Disordered" evidence="1">
    <location>
        <begin position="173"/>
        <end position="198"/>
    </location>
</feature>
<keyword evidence="4" id="KW-1185">Reference proteome</keyword>
<dbReference type="InterPro" id="IPR008972">
    <property type="entry name" value="Cupredoxin"/>
</dbReference>
<name>A0A913XIU9_EXADI</name>
<keyword evidence="2" id="KW-1133">Transmembrane helix</keyword>
<evidence type="ECO:0000256" key="2">
    <source>
        <dbReference type="SAM" id="Phobius"/>
    </source>
</evidence>
<evidence type="ECO:0000313" key="3">
    <source>
        <dbReference type="EnsemblMetazoa" id="XP_020905495.1"/>
    </source>
</evidence>
<dbReference type="GeneID" id="110243708"/>
<dbReference type="EnsemblMetazoa" id="XM_021049836.2">
    <property type="protein sequence ID" value="XP_020905495.1"/>
    <property type="gene ID" value="LOC110243708"/>
</dbReference>
<sequence length="198" mass="21788">MVNEKDFYSCKVDTAVKENRLLHRCSQPGKLSFYNINFANVHYSKHANFSSIYLLATSNGTKGSLNNTSEGHCKNEEEGISLRIKFSVCDASLPNNSCKESLTSSTNKSKGSLTCHNDTVSTCTSRTTVESIHHWEVLAICLGVVLGLSLVINIIAVLYVCVWRKRAQGPSKTKAEEPMKSLIVEPHKSKHGRVSAAL</sequence>
<keyword evidence="2" id="KW-0812">Transmembrane</keyword>
<proteinExistence type="predicted"/>
<reference evidence="3" key="1">
    <citation type="submission" date="2022-11" db="UniProtKB">
        <authorList>
            <consortium name="EnsemblMetazoa"/>
        </authorList>
    </citation>
    <scope>IDENTIFICATION</scope>
</reference>
<dbReference type="KEGG" id="epa:110243708"/>
<dbReference type="OrthoDB" id="5982364at2759"/>
<dbReference type="AlphaFoldDB" id="A0A913XIU9"/>
<feature type="transmembrane region" description="Helical" evidence="2">
    <location>
        <begin position="137"/>
        <end position="162"/>
    </location>
</feature>